<accession>A0ABR4APP7</accession>
<name>A0ABR4APP7_9LECA</name>
<dbReference type="EMBL" id="JBHFEH010000103">
    <property type="protein sequence ID" value="KAL2046756.1"/>
    <property type="molecule type" value="Genomic_DNA"/>
</dbReference>
<reference evidence="9 10" key="1">
    <citation type="submission" date="2024-09" db="EMBL/GenBank/DDBJ databases">
        <title>Rethinking Asexuality: The Enigmatic Case of Functional Sexual Genes in Lepraria (Stereocaulaceae).</title>
        <authorList>
            <person name="Doellman M."/>
            <person name="Sun Y."/>
            <person name="Barcenas-Pena A."/>
            <person name="Lumbsch H.T."/>
            <person name="Grewe F."/>
        </authorList>
    </citation>
    <scope>NUCLEOTIDE SEQUENCE [LARGE SCALE GENOMIC DNA]</scope>
    <source>
        <strain evidence="9 10">Grewe 0041</strain>
    </source>
</reference>
<evidence type="ECO:0000313" key="10">
    <source>
        <dbReference type="Proteomes" id="UP001590951"/>
    </source>
</evidence>
<keyword evidence="3 7" id="KW-1133">Transmembrane helix</keyword>
<dbReference type="InterPro" id="IPR052337">
    <property type="entry name" value="SAT4-like"/>
</dbReference>
<feature type="compositionally biased region" description="Basic and acidic residues" evidence="6">
    <location>
        <begin position="329"/>
        <end position="342"/>
    </location>
</feature>
<evidence type="ECO:0000256" key="7">
    <source>
        <dbReference type="SAM" id="Phobius"/>
    </source>
</evidence>
<dbReference type="PANTHER" id="PTHR33048:SF47">
    <property type="entry name" value="INTEGRAL MEMBRANE PROTEIN-RELATED"/>
    <property type="match status" value="1"/>
</dbReference>
<feature type="transmembrane region" description="Helical" evidence="7">
    <location>
        <begin position="20"/>
        <end position="41"/>
    </location>
</feature>
<evidence type="ECO:0000313" key="9">
    <source>
        <dbReference type="EMBL" id="KAL2046756.1"/>
    </source>
</evidence>
<dbReference type="PANTHER" id="PTHR33048">
    <property type="entry name" value="PTH11-LIKE INTEGRAL MEMBRANE PROTEIN (AFU_ORTHOLOGUE AFUA_5G11245)"/>
    <property type="match status" value="1"/>
</dbReference>
<keyword evidence="2 7" id="KW-0812">Transmembrane</keyword>
<feature type="region of interest" description="Disordered" evidence="6">
    <location>
        <begin position="304"/>
        <end position="366"/>
    </location>
</feature>
<evidence type="ECO:0000256" key="5">
    <source>
        <dbReference type="ARBA" id="ARBA00038359"/>
    </source>
</evidence>
<feature type="transmembrane region" description="Helical" evidence="7">
    <location>
        <begin position="123"/>
        <end position="145"/>
    </location>
</feature>
<sequence>MNVPYAFVDVTDFNHGGYKVVIVAGVLILMLLLMVTGRLVSRRLKRAGVAVDDYVLLVATILSIGLCAIAIAFPMMTQNGNDTVGQWFIASMIVYGLSIAFAKCAILLLYVRVFTTFKKTFTITACIVGFVVILIGLANIFGAIFQCSPRAFAWNKSIKGGHCIDIVAFSRYTAIPNVATGAVMLIMPLPVVWNLKLDVSAKIALTATFLHGIIGFIASCARLSILFSTGLNTFTSGTSLVWTIWTINEPANYIIAACLPTLRPIFVRLLPSAFSLLSKKRTTRSDSLSLQVSWPRGSFKPKIEYGSRGFQSQSQLTGPRYTSNDEPQADEKVDEKVKRRDWTSTPDIEASQPVPPRMSYTLERSPTYDIDKKQVMVEKRIEIVKQ</sequence>
<comment type="subcellular location">
    <subcellularLocation>
        <location evidence="1">Membrane</location>
        <topology evidence="1">Multi-pass membrane protein</topology>
    </subcellularLocation>
</comment>
<comment type="similarity">
    <text evidence="5">Belongs to the SAT4 family.</text>
</comment>
<comment type="caution">
    <text evidence="9">The sequence shown here is derived from an EMBL/GenBank/DDBJ whole genome shotgun (WGS) entry which is preliminary data.</text>
</comment>
<protein>
    <recommendedName>
        <fullName evidence="8">Rhodopsin domain-containing protein</fullName>
    </recommendedName>
</protein>
<evidence type="ECO:0000256" key="2">
    <source>
        <dbReference type="ARBA" id="ARBA00022692"/>
    </source>
</evidence>
<feature type="transmembrane region" description="Helical" evidence="7">
    <location>
        <begin position="207"/>
        <end position="231"/>
    </location>
</feature>
<evidence type="ECO:0000256" key="1">
    <source>
        <dbReference type="ARBA" id="ARBA00004141"/>
    </source>
</evidence>
<dbReference type="InterPro" id="IPR049326">
    <property type="entry name" value="Rhodopsin_dom_fungi"/>
</dbReference>
<feature type="transmembrane region" description="Helical" evidence="7">
    <location>
        <begin position="174"/>
        <end position="195"/>
    </location>
</feature>
<evidence type="ECO:0000256" key="3">
    <source>
        <dbReference type="ARBA" id="ARBA00022989"/>
    </source>
</evidence>
<proteinExistence type="inferred from homology"/>
<organism evidence="9 10">
    <name type="scientific">Lepraria finkii</name>
    <dbReference type="NCBI Taxonomy" id="1340010"/>
    <lineage>
        <taxon>Eukaryota</taxon>
        <taxon>Fungi</taxon>
        <taxon>Dikarya</taxon>
        <taxon>Ascomycota</taxon>
        <taxon>Pezizomycotina</taxon>
        <taxon>Lecanoromycetes</taxon>
        <taxon>OSLEUM clade</taxon>
        <taxon>Lecanoromycetidae</taxon>
        <taxon>Lecanorales</taxon>
        <taxon>Lecanorineae</taxon>
        <taxon>Stereocaulaceae</taxon>
        <taxon>Lepraria</taxon>
    </lineage>
</organism>
<evidence type="ECO:0000256" key="6">
    <source>
        <dbReference type="SAM" id="MobiDB-lite"/>
    </source>
</evidence>
<dbReference type="Pfam" id="PF20684">
    <property type="entry name" value="Fung_rhodopsin"/>
    <property type="match status" value="1"/>
</dbReference>
<feature type="transmembrane region" description="Helical" evidence="7">
    <location>
        <begin position="87"/>
        <end position="111"/>
    </location>
</feature>
<feature type="compositionally biased region" description="Polar residues" evidence="6">
    <location>
        <begin position="309"/>
        <end position="326"/>
    </location>
</feature>
<feature type="transmembrane region" description="Helical" evidence="7">
    <location>
        <begin position="53"/>
        <end position="75"/>
    </location>
</feature>
<evidence type="ECO:0000259" key="8">
    <source>
        <dbReference type="Pfam" id="PF20684"/>
    </source>
</evidence>
<keyword evidence="4 7" id="KW-0472">Membrane</keyword>
<dbReference type="Proteomes" id="UP001590951">
    <property type="component" value="Unassembled WGS sequence"/>
</dbReference>
<keyword evidence="10" id="KW-1185">Reference proteome</keyword>
<feature type="domain" description="Rhodopsin" evidence="8">
    <location>
        <begin position="38"/>
        <end position="267"/>
    </location>
</feature>
<evidence type="ECO:0000256" key="4">
    <source>
        <dbReference type="ARBA" id="ARBA00023136"/>
    </source>
</evidence>
<gene>
    <name evidence="9" type="ORF">ABVK25_011544</name>
</gene>